<dbReference type="Proteomes" id="UP001141327">
    <property type="component" value="Unassembled WGS sequence"/>
</dbReference>
<evidence type="ECO:0000313" key="5">
    <source>
        <dbReference type="EMBL" id="KAJ4460716.1"/>
    </source>
</evidence>
<feature type="compositionally biased region" description="Low complexity" evidence="3">
    <location>
        <begin position="327"/>
        <end position="346"/>
    </location>
</feature>
<evidence type="ECO:0000256" key="1">
    <source>
        <dbReference type="ARBA" id="ARBA00022723"/>
    </source>
</evidence>
<dbReference type="EMBL" id="JAPMOS010000011">
    <property type="protein sequence ID" value="KAJ4460716.1"/>
    <property type="molecule type" value="Genomic_DNA"/>
</dbReference>
<sequence>MWAASFETLHTLVDTLVLATDVANHTKLLALFAEKRPWIERILAYHQTRLAQLRRLRRNLRRAHELGLVPNPADSPPPSPPEEEALIPPLSTGVLEPVDRTASPAAGSPSPPALHRSFSAARAASHLRLECPAAHSSDDDDEIPTGTIMGDSDQALAEALGGRISPAEVGQLRRLVLVMAIKAADVSNPARPWHLASLWSDQVMEEFYLQGDLEEELSLPRSKNMDRRHPEQKPACQNPPVVPRTHTLPPAGFIDFLAHPAFQALGQVLPAFGRLAERVMETRQRWASLDPTPKAAPKKPTEGVAGSAMALAKLLPVGRALAASDSGAGPLSAHPAAPGAAPIARPVVPTPAPDPAEKKTQ</sequence>
<feature type="region of interest" description="Disordered" evidence="3">
    <location>
        <begin position="224"/>
        <end position="243"/>
    </location>
</feature>
<accession>A0ABQ8UQJ4</accession>
<keyword evidence="2" id="KW-0378">Hydrolase</keyword>
<dbReference type="InterPro" id="IPR036971">
    <property type="entry name" value="PDEase_catalytic_dom_sf"/>
</dbReference>
<feature type="domain" description="PDEase" evidence="4">
    <location>
        <begin position="1"/>
        <end position="293"/>
    </location>
</feature>
<gene>
    <name evidence="5" type="ORF">PAPYR_2947</name>
</gene>
<dbReference type="SUPFAM" id="SSF109604">
    <property type="entry name" value="HD-domain/PDEase-like"/>
    <property type="match status" value="1"/>
</dbReference>
<keyword evidence="6" id="KW-1185">Reference proteome</keyword>
<feature type="region of interest" description="Disordered" evidence="3">
    <location>
        <begin position="323"/>
        <end position="361"/>
    </location>
</feature>
<dbReference type="Gene3D" id="1.10.1300.10">
    <property type="entry name" value="3'5'-cyclic nucleotide phosphodiesterase, catalytic domain"/>
    <property type="match status" value="1"/>
</dbReference>
<evidence type="ECO:0000256" key="3">
    <source>
        <dbReference type="SAM" id="MobiDB-lite"/>
    </source>
</evidence>
<feature type="region of interest" description="Disordered" evidence="3">
    <location>
        <begin position="96"/>
        <end position="115"/>
    </location>
</feature>
<evidence type="ECO:0000259" key="4">
    <source>
        <dbReference type="PROSITE" id="PS51845"/>
    </source>
</evidence>
<feature type="compositionally biased region" description="Low complexity" evidence="3">
    <location>
        <begin position="102"/>
        <end position="115"/>
    </location>
</feature>
<name>A0ABQ8UQJ4_9EUKA</name>
<feature type="region of interest" description="Disordered" evidence="3">
    <location>
        <begin position="67"/>
        <end position="87"/>
    </location>
</feature>
<keyword evidence="1" id="KW-0479">Metal-binding</keyword>
<organism evidence="5 6">
    <name type="scientific">Paratrimastix pyriformis</name>
    <dbReference type="NCBI Taxonomy" id="342808"/>
    <lineage>
        <taxon>Eukaryota</taxon>
        <taxon>Metamonada</taxon>
        <taxon>Preaxostyla</taxon>
        <taxon>Paratrimastigidae</taxon>
        <taxon>Paratrimastix</taxon>
    </lineage>
</organism>
<dbReference type="Pfam" id="PF00233">
    <property type="entry name" value="PDEase_I"/>
    <property type="match status" value="1"/>
</dbReference>
<dbReference type="InterPro" id="IPR023088">
    <property type="entry name" value="PDEase"/>
</dbReference>
<evidence type="ECO:0000313" key="6">
    <source>
        <dbReference type="Proteomes" id="UP001141327"/>
    </source>
</evidence>
<reference evidence="5" key="1">
    <citation type="journal article" date="2022" name="bioRxiv">
        <title>Genomics of Preaxostyla Flagellates Illuminates Evolutionary Transitions and the Path Towards Mitochondrial Loss.</title>
        <authorList>
            <person name="Novak L.V.F."/>
            <person name="Treitli S.C."/>
            <person name="Pyrih J."/>
            <person name="Halakuc P."/>
            <person name="Pipaliya S.V."/>
            <person name="Vacek V."/>
            <person name="Brzon O."/>
            <person name="Soukal P."/>
            <person name="Eme L."/>
            <person name="Dacks J.B."/>
            <person name="Karnkowska A."/>
            <person name="Elias M."/>
            <person name="Hampl V."/>
        </authorList>
    </citation>
    <scope>NUCLEOTIDE SEQUENCE</scope>
    <source>
        <strain evidence="5">RCP-MX</strain>
    </source>
</reference>
<evidence type="ECO:0000256" key="2">
    <source>
        <dbReference type="ARBA" id="ARBA00022801"/>
    </source>
</evidence>
<proteinExistence type="predicted"/>
<dbReference type="PROSITE" id="PS51845">
    <property type="entry name" value="PDEASE_I_2"/>
    <property type="match status" value="1"/>
</dbReference>
<dbReference type="InterPro" id="IPR002073">
    <property type="entry name" value="PDEase_catalytic_dom"/>
</dbReference>
<dbReference type="PRINTS" id="PR00387">
    <property type="entry name" value="PDIESTERASE1"/>
</dbReference>
<protein>
    <submittedName>
        <fullName evidence="5">3'5'-cyclic nucleotide phosphodiesterase</fullName>
    </submittedName>
</protein>
<comment type="caution">
    <text evidence="5">The sequence shown here is derived from an EMBL/GenBank/DDBJ whole genome shotgun (WGS) entry which is preliminary data.</text>
</comment>
<dbReference type="PANTHER" id="PTHR11347">
    <property type="entry name" value="CYCLIC NUCLEOTIDE PHOSPHODIESTERASE"/>
    <property type="match status" value="1"/>
</dbReference>